<dbReference type="Proteomes" id="UP000003571">
    <property type="component" value="Unassembled WGS sequence"/>
</dbReference>
<evidence type="ECO:0000256" key="2">
    <source>
        <dbReference type="ARBA" id="ARBA00023125"/>
    </source>
</evidence>
<proteinExistence type="inferred from homology"/>
<comment type="similarity">
    <text evidence="1">Belongs to the PUR DNA-binding protein family.</text>
</comment>
<sequence>MGIRGELFTTQVTLDNRSYFFNVKENRAGDVFLQIVESKKGEGADFDRHQIAIFAEDMQRVLKGLDDSLKFIEKDRKERAKAKAAKKAAKEAKFGKGSGEKIVIKRGKKNFLEEERQPDGIKRTGKVIHIASKRDADKPADDGAN</sequence>
<dbReference type="PATRIC" id="fig|907348.3.peg.1785"/>
<evidence type="ECO:0000256" key="1">
    <source>
        <dbReference type="ARBA" id="ARBA00009251"/>
    </source>
</evidence>
<evidence type="ECO:0000256" key="3">
    <source>
        <dbReference type="SAM" id="Coils"/>
    </source>
</evidence>
<organism evidence="4 5">
    <name type="scientific">Treponema saccharophilum DSM 2985</name>
    <dbReference type="NCBI Taxonomy" id="907348"/>
    <lineage>
        <taxon>Bacteria</taxon>
        <taxon>Pseudomonadati</taxon>
        <taxon>Spirochaetota</taxon>
        <taxon>Spirochaetia</taxon>
        <taxon>Spirochaetales</taxon>
        <taxon>Treponemataceae</taxon>
        <taxon>Treponema</taxon>
    </lineage>
</organism>
<name>H7ELJ5_9SPIR</name>
<dbReference type="Gene3D" id="3.10.450.700">
    <property type="match status" value="1"/>
</dbReference>
<keyword evidence="3" id="KW-0175">Coiled coil</keyword>
<comment type="caution">
    <text evidence="4">The sequence shown here is derived from an EMBL/GenBank/DDBJ whole genome shotgun (WGS) entry which is preliminary data.</text>
</comment>
<evidence type="ECO:0000313" key="5">
    <source>
        <dbReference type="Proteomes" id="UP000003571"/>
    </source>
</evidence>
<dbReference type="AlphaFoldDB" id="H7ELJ5"/>
<dbReference type="GO" id="GO:0000977">
    <property type="term" value="F:RNA polymerase II transcription regulatory region sequence-specific DNA binding"/>
    <property type="evidence" value="ECO:0007669"/>
    <property type="project" value="InterPro"/>
</dbReference>
<reference evidence="4 5" key="1">
    <citation type="submission" date="2011-09" db="EMBL/GenBank/DDBJ databases">
        <title>The draft genome of Treponema saccharophilum DSM 2985.</title>
        <authorList>
            <consortium name="US DOE Joint Genome Institute (JGI-PGF)"/>
            <person name="Lucas S."/>
            <person name="Copeland A."/>
            <person name="Lapidus A."/>
            <person name="Glavina del Rio T."/>
            <person name="Dalin E."/>
            <person name="Tice H."/>
            <person name="Bruce D."/>
            <person name="Goodwin L."/>
            <person name="Pitluck S."/>
            <person name="Peters L."/>
            <person name="Kyrpides N."/>
            <person name="Mavromatis K."/>
            <person name="Ivanova N."/>
            <person name="Markowitz V."/>
            <person name="Cheng J.-F."/>
            <person name="Hugenholtz P."/>
            <person name="Woyke T."/>
            <person name="Wu D."/>
            <person name="Gronow S."/>
            <person name="Wellnitz S."/>
            <person name="Brambilla E."/>
            <person name="Klenk H.-P."/>
            <person name="Eisen J.A."/>
        </authorList>
    </citation>
    <scope>NUCLEOTIDE SEQUENCE [LARGE SCALE GENOMIC DNA]</scope>
    <source>
        <strain evidence="4 5">DSM 2985</strain>
    </source>
</reference>
<dbReference type="STRING" id="907348.TresaDRAFT_1145"/>
<gene>
    <name evidence="4" type="ORF">TresaDRAFT_1145</name>
</gene>
<dbReference type="RefSeq" id="WP_002704836.1">
    <property type="nucleotide sequence ID" value="NZ_AGRW01000049.1"/>
</dbReference>
<dbReference type="OrthoDB" id="350673at2"/>
<dbReference type="EMBL" id="AGRW01000049">
    <property type="protein sequence ID" value="EIC01536.1"/>
    <property type="molecule type" value="Genomic_DNA"/>
</dbReference>
<protein>
    <submittedName>
        <fullName evidence="4">PUR-alpha/beta/gamma DNA/RNA-binding protein</fullName>
    </submittedName>
</protein>
<feature type="coiled-coil region" evidence="3">
    <location>
        <begin position="55"/>
        <end position="92"/>
    </location>
</feature>
<dbReference type="InterPro" id="IPR006628">
    <property type="entry name" value="PUR-bd_fam"/>
</dbReference>
<keyword evidence="5" id="KW-1185">Reference proteome</keyword>
<dbReference type="Pfam" id="PF11680">
    <property type="entry name" value="DUF3276"/>
    <property type="match status" value="1"/>
</dbReference>
<dbReference type="eggNOG" id="ENOG5033EE8">
    <property type="taxonomic scope" value="Bacteria"/>
</dbReference>
<dbReference type="GO" id="GO:0032422">
    <property type="term" value="F:purine-rich negative regulatory element binding"/>
    <property type="evidence" value="ECO:0007669"/>
    <property type="project" value="InterPro"/>
</dbReference>
<accession>H7ELJ5</accession>
<keyword evidence="2" id="KW-0238">DNA-binding</keyword>
<evidence type="ECO:0000313" key="4">
    <source>
        <dbReference type="EMBL" id="EIC01536.1"/>
    </source>
</evidence>
<dbReference type="SMART" id="SM00712">
    <property type="entry name" value="PUR"/>
    <property type="match status" value="1"/>
</dbReference>